<evidence type="ECO:0000256" key="4">
    <source>
        <dbReference type="ARBA" id="ARBA00023136"/>
    </source>
</evidence>
<dbReference type="PANTHER" id="PTHR30386">
    <property type="entry name" value="MEMBRANE FUSION SUBUNIT OF EMRAB-TOLC MULTIDRUG EFFLUX PUMP"/>
    <property type="match status" value="1"/>
</dbReference>
<evidence type="ECO:0000256" key="5">
    <source>
        <dbReference type="SAM" id="Phobius"/>
    </source>
</evidence>
<evidence type="ECO:0000256" key="2">
    <source>
        <dbReference type="ARBA" id="ARBA00022692"/>
    </source>
</evidence>
<dbReference type="OrthoDB" id="7057889at2"/>
<evidence type="ECO:0000313" key="8">
    <source>
        <dbReference type="Proteomes" id="UP000247973"/>
    </source>
</evidence>
<organism evidence="7 8">
    <name type="scientific">Dysgonomonas alginatilytica</name>
    <dbReference type="NCBI Taxonomy" id="1605892"/>
    <lineage>
        <taxon>Bacteria</taxon>
        <taxon>Pseudomonadati</taxon>
        <taxon>Bacteroidota</taxon>
        <taxon>Bacteroidia</taxon>
        <taxon>Bacteroidales</taxon>
        <taxon>Dysgonomonadaceae</taxon>
        <taxon>Dysgonomonas</taxon>
    </lineage>
</organism>
<dbReference type="PANTHER" id="PTHR30386:SF26">
    <property type="entry name" value="TRANSPORT PROTEIN COMB"/>
    <property type="match status" value="1"/>
</dbReference>
<dbReference type="Gene3D" id="2.40.30.170">
    <property type="match status" value="1"/>
</dbReference>
<dbReference type="PRINTS" id="PR01490">
    <property type="entry name" value="RTXTOXIND"/>
</dbReference>
<dbReference type="RefSeq" id="WP_110309254.1">
    <property type="nucleotide sequence ID" value="NZ_QICL01000001.1"/>
</dbReference>
<dbReference type="InterPro" id="IPR050739">
    <property type="entry name" value="MFP"/>
</dbReference>
<dbReference type="EMBL" id="QICL01000001">
    <property type="protein sequence ID" value="PXV68999.1"/>
    <property type="molecule type" value="Genomic_DNA"/>
</dbReference>
<evidence type="ECO:0000256" key="3">
    <source>
        <dbReference type="ARBA" id="ARBA00022989"/>
    </source>
</evidence>
<keyword evidence="2 5" id="KW-0812">Transmembrane</keyword>
<dbReference type="AlphaFoldDB" id="A0A2V3PTS5"/>
<comment type="caution">
    <text evidence="7">The sequence shown here is derived from an EMBL/GenBank/DDBJ whole genome shotgun (WGS) entry which is preliminary data.</text>
</comment>
<feature type="transmembrane region" description="Helical" evidence="5">
    <location>
        <begin position="32"/>
        <end position="50"/>
    </location>
</feature>
<dbReference type="GO" id="GO:0016020">
    <property type="term" value="C:membrane"/>
    <property type="evidence" value="ECO:0007669"/>
    <property type="project" value="UniProtKB-SubCell"/>
</dbReference>
<evidence type="ECO:0000259" key="6">
    <source>
        <dbReference type="Pfam" id="PF26002"/>
    </source>
</evidence>
<sequence>MQEKEIEKEIELRSEEFQEVLGSVPSWILRRGITVVAVIVLIILVGSAVFKYPDTVVTTMVLTGTTPQAPIVAKTSGKLKELNITDEQIVKTGDYLAVIENPAKTQDILKLKDYLFHLNVNIDSAIISIPPKDLNLGSMQSLYSSFYITSFEYHEFKRLNYYIQKIDFMRERIAQYQEYYKQLLHQKNIVDEQMKLGRSQYSRDSILNKRGVISQEDLEATKNKYLQGYLSLENMNGTLQNTQIEIARMQESLLDTEYQYIDKKNTLEAQLKTYMAQLLTEIQVWEQNYVFVTPIDGKVTFTNYWTENQNVVAGENVFNVIPDKSGKLIGKASMAMTRSGKVKPGQSVNIRFPSFPDNEFGMVKGFVRSISTIPSQNAEDKNNYVVEIDLPDGLKTTYKKELPYLPEMEAQADIITEDMSLLERFFMPLRKIWKEGME</sequence>
<feature type="domain" description="AprE-like beta-barrel" evidence="6">
    <location>
        <begin position="331"/>
        <end position="416"/>
    </location>
</feature>
<name>A0A2V3PTS5_9BACT</name>
<keyword evidence="4 5" id="KW-0472">Membrane</keyword>
<reference evidence="7 8" key="1">
    <citation type="submission" date="2018-03" db="EMBL/GenBank/DDBJ databases">
        <title>Genomic Encyclopedia of Archaeal and Bacterial Type Strains, Phase II (KMG-II): from individual species to whole genera.</title>
        <authorList>
            <person name="Goeker M."/>
        </authorList>
    </citation>
    <scope>NUCLEOTIDE SEQUENCE [LARGE SCALE GENOMIC DNA]</scope>
    <source>
        <strain evidence="7 8">DSM 100214</strain>
    </source>
</reference>
<keyword evidence="3 5" id="KW-1133">Transmembrane helix</keyword>
<dbReference type="Pfam" id="PF26002">
    <property type="entry name" value="Beta-barrel_AprE"/>
    <property type="match status" value="1"/>
</dbReference>
<evidence type="ECO:0000313" key="7">
    <source>
        <dbReference type="EMBL" id="PXV68999.1"/>
    </source>
</evidence>
<dbReference type="InterPro" id="IPR058982">
    <property type="entry name" value="Beta-barrel_AprE"/>
</dbReference>
<dbReference type="Proteomes" id="UP000247973">
    <property type="component" value="Unassembled WGS sequence"/>
</dbReference>
<accession>A0A2V3PTS5</accession>
<protein>
    <submittedName>
        <fullName evidence="7">HlyD family secretion protein</fullName>
    </submittedName>
</protein>
<gene>
    <name evidence="7" type="ORF">CLV62_101266</name>
</gene>
<keyword evidence="8" id="KW-1185">Reference proteome</keyword>
<proteinExistence type="predicted"/>
<comment type="subcellular location">
    <subcellularLocation>
        <location evidence="1">Membrane</location>
        <topology evidence="1">Single-pass membrane protein</topology>
    </subcellularLocation>
</comment>
<evidence type="ECO:0000256" key="1">
    <source>
        <dbReference type="ARBA" id="ARBA00004167"/>
    </source>
</evidence>